<accession>A0A8J2TVQ5</accession>
<gene>
    <name evidence="1" type="ORF">GCM10011333_05010</name>
</gene>
<comment type="caution">
    <text evidence="1">The sequence shown here is derived from an EMBL/GenBank/DDBJ whole genome shotgun (WGS) entry which is preliminary data.</text>
</comment>
<proteinExistence type="predicted"/>
<dbReference type="GO" id="GO:0016301">
    <property type="term" value="F:kinase activity"/>
    <property type="evidence" value="ECO:0007669"/>
    <property type="project" value="UniProtKB-KW"/>
</dbReference>
<dbReference type="EMBL" id="BMFY01000002">
    <property type="protein sequence ID" value="GGA05227.1"/>
    <property type="molecule type" value="Genomic_DNA"/>
</dbReference>
<evidence type="ECO:0000313" key="1">
    <source>
        <dbReference type="EMBL" id="GGA05227.1"/>
    </source>
</evidence>
<dbReference type="NCBIfam" id="NF006743">
    <property type="entry name" value="PRK09270.1-2"/>
    <property type="match status" value="1"/>
</dbReference>
<keyword evidence="1" id="KW-0418">Kinase</keyword>
<dbReference type="InterPro" id="IPR027417">
    <property type="entry name" value="P-loop_NTPase"/>
</dbReference>
<reference evidence="1" key="1">
    <citation type="journal article" date="2014" name="Int. J. Syst. Evol. Microbiol.">
        <title>Complete genome sequence of Corynebacterium casei LMG S-19264T (=DSM 44701T), isolated from a smear-ripened cheese.</title>
        <authorList>
            <consortium name="US DOE Joint Genome Institute (JGI-PGF)"/>
            <person name="Walter F."/>
            <person name="Albersmeier A."/>
            <person name="Kalinowski J."/>
            <person name="Ruckert C."/>
        </authorList>
    </citation>
    <scope>NUCLEOTIDE SEQUENCE</scope>
    <source>
        <strain evidence="1">CGMCC 1.12785</strain>
    </source>
</reference>
<keyword evidence="1" id="KW-0808">Transferase</keyword>
<name>A0A8J2TVQ5_9MICO</name>
<dbReference type="Gene3D" id="3.40.50.300">
    <property type="entry name" value="P-loop containing nucleotide triphosphate hydrolases"/>
    <property type="match status" value="1"/>
</dbReference>
<sequence>MQYPGSVAGGGESGGEELPGRAAGFDALVARAAALIADAGHSRVVLGICGPPGSGKTTLVLALAAALSADGRLGAEAVAHVPMDGFHLADAELRRLGLLERKGAAATFDPAGYAALLRRLRGGEDGIVYAPAFERDLEQPLAGAIPVLPSARLILTEGNYLLRDEGPWRAVRTQLDETWFCSVDQQARRARLVERHERFGKSPAQARAWVREVDEANAREIDATAGTADLVVPEHAIDEAYRVLAG</sequence>
<dbReference type="SUPFAM" id="SSF52540">
    <property type="entry name" value="P-loop containing nucleoside triphosphate hydrolases"/>
    <property type="match status" value="1"/>
</dbReference>
<dbReference type="PANTHER" id="PTHR10285">
    <property type="entry name" value="URIDINE KINASE"/>
    <property type="match status" value="1"/>
</dbReference>
<dbReference type="RefSeq" id="WP_188549526.1">
    <property type="nucleotide sequence ID" value="NZ_BMFY01000002.1"/>
</dbReference>
<keyword evidence="2" id="KW-1185">Reference proteome</keyword>
<evidence type="ECO:0000313" key="2">
    <source>
        <dbReference type="Proteomes" id="UP000616114"/>
    </source>
</evidence>
<organism evidence="1 2">
    <name type="scientific">Sediminivirga luteola</name>
    <dbReference type="NCBI Taxonomy" id="1774748"/>
    <lineage>
        <taxon>Bacteria</taxon>
        <taxon>Bacillati</taxon>
        <taxon>Actinomycetota</taxon>
        <taxon>Actinomycetes</taxon>
        <taxon>Micrococcales</taxon>
        <taxon>Brevibacteriaceae</taxon>
        <taxon>Sediminivirga</taxon>
    </lineage>
</organism>
<reference evidence="1" key="2">
    <citation type="submission" date="2020-09" db="EMBL/GenBank/DDBJ databases">
        <authorList>
            <person name="Sun Q."/>
            <person name="Zhou Y."/>
        </authorList>
    </citation>
    <scope>NUCLEOTIDE SEQUENCE</scope>
    <source>
        <strain evidence="1">CGMCC 1.12785</strain>
    </source>
</reference>
<protein>
    <submittedName>
        <fullName evidence="1">Nucleoside/nucleotide kinase family protein</fullName>
    </submittedName>
</protein>
<dbReference type="AlphaFoldDB" id="A0A8J2TVQ5"/>
<dbReference type="Proteomes" id="UP000616114">
    <property type="component" value="Unassembled WGS sequence"/>
</dbReference>